<protein>
    <submittedName>
        <fullName evidence="1">Uncharacterized protein</fullName>
    </submittedName>
</protein>
<reference evidence="1 2" key="1">
    <citation type="submission" date="2015-12" db="EMBL/GenBank/DDBJ databases">
        <title>Draft genome sequence of Moniliophthora roreri, the causal agent of frosty pod rot of cacao.</title>
        <authorList>
            <person name="Aime M.C."/>
            <person name="Diaz-Valderrama J.R."/>
            <person name="Kijpornyongpan T."/>
            <person name="Phillips-Mora W."/>
        </authorList>
    </citation>
    <scope>NUCLEOTIDE SEQUENCE [LARGE SCALE GENOMIC DNA]</scope>
    <source>
        <strain evidence="1 2">MCA 2952</strain>
    </source>
</reference>
<name>A0A0W0FQG9_MONRR</name>
<gene>
    <name evidence="1" type="ORF">WG66_8805</name>
</gene>
<evidence type="ECO:0000313" key="2">
    <source>
        <dbReference type="Proteomes" id="UP000054988"/>
    </source>
</evidence>
<dbReference type="EMBL" id="LATX01001743">
    <property type="protein sequence ID" value="KTB38627.1"/>
    <property type="molecule type" value="Genomic_DNA"/>
</dbReference>
<dbReference type="Proteomes" id="UP000054988">
    <property type="component" value="Unassembled WGS sequence"/>
</dbReference>
<accession>A0A0W0FQG9</accession>
<comment type="caution">
    <text evidence="1">The sequence shown here is derived from an EMBL/GenBank/DDBJ whole genome shotgun (WGS) entry which is preliminary data.</text>
</comment>
<sequence>MKKKMSSRSYFHIWYCLPKASREALKYKCNLTEDVRISLIKKADSTVAFKTVDTAKPSPNAKLDQHLSWSQITKAKNIFISNMHLGNYPPEHVKMFSAFYVNMELHPKLKEVHGERAFAWYHAKVHWDWYKSNEAGQPYDLSNINEGILQDCFQEIQSEDLDASIAQLPTAAPTVDTLKDMSVQGVENLAMELRTALLASWHEVLAETGFMCKYSNLAESIEHGFNVGIPTFHHTFTPTNNLDTDEHLLAFHTIAEKELHLQCWLGPYPRHIIKAVIGPFQTSPISMVPKPGKPEKF</sequence>
<proteinExistence type="predicted"/>
<dbReference type="AlphaFoldDB" id="A0A0W0FQG9"/>
<organism evidence="1 2">
    <name type="scientific">Moniliophthora roreri</name>
    <name type="common">Frosty pod rot fungus</name>
    <name type="synonym">Monilia roreri</name>
    <dbReference type="NCBI Taxonomy" id="221103"/>
    <lineage>
        <taxon>Eukaryota</taxon>
        <taxon>Fungi</taxon>
        <taxon>Dikarya</taxon>
        <taxon>Basidiomycota</taxon>
        <taxon>Agaricomycotina</taxon>
        <taxon>Agaricomycetes</taxon>
        <taxon>Agaricomycetidae</taxon>
        <taxon>Agaricales</taxon>
        <taxon>Marasmiineae</taxon>
        <taxon>Marasmiaceae</taxon>
        <taxon>Moniliophthora</taxon>
    </lineage>
</organism>
<evidence type="ECO:0000313" key="1">
    <source>
        <dbReference type="EMBL" id="KTB38627.1"/>
    </source>
</evidence>